<keyword evidence="6 7" id="KW-0066">ATP synthesis</keyword>
<comment type="caution">
    <text evidence="8">The sequence shown here is derived from an EMBL/GenBank/DDBJ whole genome shotgun (WGS) entry which is preliminary data.</text>
</comment>
<name>A0A1F6XLZ0_9BACT</name>
<accession>A0A1F6XLZ0</accession>
<dbReference type="AlphaFoldDB" id="A0A1F6XLZ0"/>
<evidence type="ECO:0000313" key="9">
    <source>
        <dbReference type="Proteomes" id="UP000178104"/>
    </source>
</evidence>
<evidence type="ECO:0000256" key="4">
    <source>
        <dbReference type="ARBA" id="ARBA00023065"/>
    </source>
</evidence>
<evidence type="ECO:0000313" key="8">
    <source>
        <dbReference type="EMBL" id="OGI95187.1"/>
    </source>
</evidence>
<evidence type="ECO:0000256" key="6">
    <source>
        <dbReference type="ARBA" id="ARBA00023310"/>
    </source>
</evidence>
<keyword evidence="5 7" id="KW-0472">Membrane</keyword>
<comment type="subcellular location">
    <subcellularLocation>
        <location evidence="7">Cell membrane</location>
        <topology evidence="7">Peripheral membrane protein</topology>
    </subcellularLocation>
    <subcellularLocation>
        <location evidence="1">Membrane</location>
    </subcellularLocation>
</comment>
<dbReference type="GO" id="GO:0005886">
    <property type="term" value="C:plasma membrane"/>
    <property type="evidence" value="ECO:0007669"/>
    <property type="project" value="UniProtKB-SubCell"/>
</dbReference>
<dbReference type="InterPro" id="IPR000711">
    <property type="entry name" value="ATPase_OSCP/dsu"/>
</dbReference>
<dbReference type="PANTHER" id="PTHR11910">
    <property type="entry name" value="ATP SYNTHASE DELTA CHAIN"/>
    <property type="match status" value="1"/>
</dbReference>
<dbReference type="HAMAP" id="MF_01416">
    <property type="entry name" value="ATP_synth_delta_bact"/>
    <property type="match status" value="1"/>
</dbReference>
<dbReference type="EMBL" id="MFVE01000006">
    <property type="protein sequence ID" value="OGI95187.1"/>
    <property type="molecule type" value="Genomic_DNA"/>
</dbReference>
<keyword evidence="7" id="KW-0139">CF(1)</keyword>
<gene>
    <name evidence="7" type="primary">atpH</name>
    <name evidence="8" type="ORF">A2917_00855</name>
</gene>
<keyword evidence="2 7" id="KW-0813">Transport</keyword>
<organism evidence="8 9">
    <name type="scientific">Candidatus Nomurabacteria bacterium RIFCSPLOWO2_01_FULL_42_17</name>
    <dbReference type="NCBI Taxonomy" id="1801780"/>
    <lineage>
        <taxon>Bacteria</taxon>
        <taxon>Candidatus Nomuraibacteriota</taxon>
    </lineage>
</organism>
<evidence type="ECO:0000256" key="2">
    <source>
        <dbReference type="ARBA" id="ARBA00022448"/>
    </source>
</evidence>
<dbReference type="GO" id="GO:0045259">
    <property type="term" value="C:proton-transporting ATP synthase complex"/>
    <property type="evidence" value="ECO:0007669"/>
    <property type="project" value="UniProtKB-KW"/>
</dbReference>
<comment type="function">
    <text evidence="7">This protein is part of the stalk that links CF(0) to CF(1). It either transmits conformational changes from CF(0) to CF(1) or is implicated in proton conduction.</text>
</comment>
<evidence type="ECO:0000256" key="5">
    <source>
        <dbReference type="ARBA" id="ARBA00023136"/>
    </source>
</evidence>
<proteinExistence type="inferred from homology"/>
<evidence type="ECO:0000256" key="1">
    <source>
        <dbReference type="ARBA" id="ARBA00004370"/>
    </source>
</evidence>
<reference evidence="8 9" key="1">
    <citation type="journal article" date="2016" name="Nat. Commun.">
        <title>Thousands of microbial genomes shed light on interconnected biogeochemical processes in an aquifer system.</title>
        <authorList>
            <person name="Anantharaman K."/>
            <person name="Brown C.T."/>
            <person name="Hug L.A."/>
            <person name="Sharon I."/>
            <person name="Castelle C.J."/>
            <person name="Probst A.J."/>
            <person name="Thomas B.C."/>
            <person name="Singh A."/>
            <person name="Wilkins M.J."/>
            <person name="Karaoz U."/>
            <person name="Brodie E.L."/>
            <person name="Williams K.H."/>
            <person name="Hubbard S.S."/>
            <person name="Banfield J.F."/>
        </authorList>
    </citation>
    <scope>NUCLEOTIDE SEQUENCE [LARGE SCALE GENOMIC DNA]</scope>
</reference>
<keyword evidence="4 7" id="KW-0406">Ion transport</keyword>
<comment type="similarity">
    <text evidence="7">Belongs to the ATPase delta chain family.</text>
</comment>
<protein>
    <recommendedName>
        <fullName evidence="7">ATP synthase subunit delta</fullName>
    </recommendedName>
    <alternativeName>
        <fullName evidence="7">ATP synthase F(1) sector subunit delta</fullName>
    </alternativeName>
    <alternativeName>
        <fullName evidence="7">F-type ATPase subunit delta</fullName>
        <shortName evidence="7">F-ATPase subunit delta</shortName>
    </alternativeName>
</protein>
<dbReference type="STRING" id="1801780.A2917_00855"/>
<dbReference type="Pfam" id="PF00213">
    <property type="entry name" value="OSCP"/>
    <property type="match status" value="1"/>
</dbReference>
<evidence type="ECO:0000256" key="7">
    <source>
        <dbReference type="HAMAP-Rule" id="MF_01416"/>
    </source>
</evidence>
<dbReference type="Proteomes" id="UP000178104">
    <property type="component" value="Unassembled WGS sequence"/>
</dbReference>
<evidence type="ECO:0000256" key="3">
    <source>
        <dbReference type="ARBA" id="ARBA00022781"/>
    </source>
</evidence>
<comment type="function">
    <text evidence="7">F(1)F(0) ATP synthase produces ATP from ADP in the presence of a proton or sodium gradient. F-type ATPases consist of two structural domains, F(1) containing the extramembraneous catalytic core and F(0) containing the membrane proton channel, linked together by a central stalk and a peripheral stalk. During catalysis, ATP synthesis in the catalytic domain of F(1) is coupled via a rotary mechanism of the central stalk subunits to proton translocation.</text>
</comment>
<dbReference type="GO" id="GO:0046933">
    <property type="term" value="F:proton-transporting ATP synthase activity, rotational mechanism"/>
    <property type="evidence" value="ECO:0007669"/>
    <property type="project" value="UniProtKB-UniRule"/>
</dbReference>
<sequence length="136" mass="15349">MSKVSPKNIAEAIYEATEGKSGASLAPAIKNSVQILHSKRMLGKSEEVLKELQNIFDKKTGTIRAKITTGRDLGTEERKRIESEIKENYKGKSVVSEFFKKEELLGGVRIEVGDEVRDSSYKNQLEKLKNFLMQEK</sequence>
<keyword evidence="7" id="KW-1003">Cell membrane</keyword>
<keyword evidence="3 7" id="KW-0375">Hydrogen ion transport</keyword>